<feature type="signal peptide" evidence="1">
    <location>
        <begin position="1"/>
        <end position="17"/>
    </location>
</feature>
<evidence type="ECO:0000313" key="2">
    <source>
        <dbReference type="EMBL" id="ACM40879.1"/>
    </source>
</evidence>
<feature type="chain" id="PRO_5002893009" evidence="1">
    <location>
        <begin position="18"/>
        <end position="134"/>
    </location>
</feature>
<accession>B9URI2</accession>
<dbReference type="SUPFAM" id="SSF57362">
    <property type="entry name" value="BPTI-like"/>
    <property type="match status" value="1"/>
</dbReference>
<protein>
    <submittedName>
        <fullName evidence="2">Putative salivary protease inhibitor</fullName>
    </submittedName>
</protein>
<evidence type="ECO:0000256" key="1">
    <source>
        <dbReference type="SAM" id="SignalP"/>
    </source>
</evidence>
<dbReference type="Gene3D" id="4.10.410.10">
    <property type="entry name" value="Pancreatic trypsin inhibitor Kunitz domain"/>
    <property type="match status" value="1"/>
</dbReference>
<sequence>MKTLIIWAFFLVTVSYAALIQPYEYPCLEVRDTVRKCGKAKVQWSYVRSKNKCIETFDNTCHGYNRFPSRNRCVNECIRDRPKMMANDILRKLRYREAIEYYDNYYYDNLDMEQDRSDFDESFEDSDEEYYYYD</sequence>
<reference evidence="2" key="1">
    <citation type="journal article" date="2009" name="Insect Mol. Biol.">
        <title>Identification and isolation of cDNA clones encoding the abundant secreted proteins in the saliva proteome of Culicoides nubeculosus.</title>
        <authorList>
            <person name="Russell C.L."/>
            <person name="Heesom K.J."/>
            <person name="Arthur C.J."/>
            <person name="Helps C.R."/>
            <person name="Mellor P.S."/>
            <person name="Day M.J."/>
            <person name="Torsteinsdottir S."/>
            <person name="Bjoernsdottir T.S."/>
            <person name="Wilson A.D."/>
        </authorList>
    </citation>
    <scope>NUCLEOTIDE SEQUENCE</scope>
    <source>
        <tissue evidence="2">Salivary gland</tissue>
    </source>
</reference>
<name>B9URI2_CULNU</name>
<keyword evidence="1" id="KW-0732">Signal</keyword>
<dbReference type="InterPro" id="IPR036880">
    <property type="entry name" value="Kunitz_BPTI_sf"/>
</dbReference>
<dbReference type="AlphaFoldDB" id="B9URI2"/>
<dbReference type="GO" id="GO:0004867">
    <property type="term" value="F:serine-type endopeptidase inhibitor activity"/>
    <property type="evidence" value="ECO:0007669"/>
    <property type="project" value="InterPro"/>
</dbReference>
<dbReference type="EMBL" id="EU978890">
    <property type="protein sequence ID" value="ACM40879.1"/>
    <property type="molecule type" value="mRNA"/>
</dbReference>
<organism evidence="2">
    <name type="scientific">Culicoides nubeculosus</name>
    <name type="common">Biting midge</name>
    <dbReference type="NCBI Taxonomy" id="144565"/>
    <lineage>
        <taxon>Eukaryota</taxon>
        <taxon>Metazoa</taxon>
        <taxon>Ecdysozoa</taxon>
        <taxon>Arthropoda</taxon>
        <taxon>Hexapoda</taxon>
        <taxon>Insecta</taxon>
        <taxon>Pterygota</taxon>
        <taxon>Neoptera</taxon>
        <taxon>Endopterygota</taxon>
        <taxon>Diptera</taxon>
        <taxon>Nematocera</taxon>
        <taxon>Chironomoidea</taxon>
        <taxon>Ceratopogonidae</taxon>
        <taxon>Ceratopogoninae</taxon>
        <taxon>Culicoides</taxon>
        <taxon>Monoculicoides</taxon>
    </lineage>
</organism>
<proteinExistence type="evidence at transcript level"/>